<dbReference type="EMBL" id="JAPNTZ010000002">
    <property type="protein sequence ID" value="MCY1137672.1"/>
    <property type="molecule type" value="Genomic_DNA"/>
</dbReference>
<evidence type="ECO:0000313" key="5">
    <source>
        <dbReference type="Proteomes" id="UP001151002"/>
    </source>
</evidence>
<protein>
    <submittedName>
        <fullName evidence="4">DUF4352 domain-containing protein</fullName>
    </submittedName>
</protein>
<dbReference type="InterPro" id="IPR029050">
    <property type="entry name" value="Immunoprotect_excell_Ig-like"/>
</dbReference>
<evidence type="ECO:0000256" key="2">
    <source>
        <dbReference type="SAM" id="SignalP"/>
    </source>
</evidence>
<dbReference type="Pfam" id="PF11611">
    <property type="entry name" value="DUF4352"/>
    <property type="match status" value="1"/>
</dbReference>
<dbReference type="RefSeq" id="WP_267561620.1">
    <property type="nucleotide sequence ID" value="NZ_JAPNTZ010000002.1"/>
</dbReference>
<feature type="domain" description="DUF4352" evidence="3">
    <location>
        <begin position="46"/>
        <end position="125"/>
    </location>
</feature>
<sequence length="140" mass="14570">MRPWPWLMLAAAALTTTGCATPAEPVNTLFSYAVTSHTCDATIPGATPQGHFCTITVTVRNTTTAAHKPGIAFAKAKDTQGATYLADAIAQIRADGNGPSLLDDLAPKSAITSRLVYDLPKDRTLASVVLQESGDTIGLG</sequence>
<keyword evidence="1 2" id="KW-0732">Signal</keyword>
<keyword evidence="5" id="KW-1185">Reference proteome</keyword>
<name>A0ABT4AU18_9ACTN</name>
<organism evidence="4 5">
    <name type="scientific">Paractinoplanes pyxinae</name>
    <dbReference type="NCBI Taxonomy" id="2997416"/>
    <lineage>
        <taxon>Bacteria</taxon>
        <taxon>Bacillati</taxon>
        <taxon>Actinomycetota</taxon>
        <taxon>Actinomycetes</taxon>
        <taxon>Micromonosporales</taxon>
        <taxon>Micromonosporaceae</taxon>
        <taxon>Paractinoplanes</taxon>
    </lineage>
</organism>
<proteinExistence type="predicted"/>
<evidence type="ECO:0000256" key="1">
    <source>
        <dbReference type="ARBA" id="ARBA00022729"/>
    </source>
</evidence>
<dbReference type="PROSITE" id="PS51257">
    <property type="entry name" value="PROKAR_LIPOPROTEIN"/>
    <property type="match status" value="1"/>
</dbReference>
<dbReference type="Gene3D" id="2.60.40.1240">
    <property type="match status" value="1"/>
</dbReference>
<comment type="caution">
    <text evidence="4">The sequence shown here is derived from an EMBL/GenBank/DDBJ whole genome shotgun (WGS) entry which is preliminary data.</text>
</comment>
<gene>
    <name evidence="4" type="ORF">OWR29_06645</name>
</gene>
<dbReference type="Proteomes" id="UP001151002">
    <property type="component" value="Unassembled WGS sequence"/>
</dbReference>
<accession>A0ABT4AU18</accession>
<evidence type="ECO:0000313" key="4">
    <source>
        <dbReference type="EMBL" id="MCY1137672.1"/>
    </source>
</evidence>
<evidence type="ECO:0000259" key="3">
    <source>
        <dbReference type="Pfam" id="PF11611"/>
    </source>
</evidence>
<feature type="chain" id="PRO_5045209630" evidence="2">
    <location>
        <begin position="23"/>
        <end position="140"/>
    </location>
</feature>
<feature type="signal peptide" evidence="2">
    <location>
        <begin position="1"/>
        <end position="22"/>
    </location>
</feature>
<reference evidence="4" key="1">
    <citation type="submission" date="2022-11" db="EMBL/GenBank/DDBJ databases">
        <authorList>
            <person name="Somphong A."/>
            <person name="Phongsopitanun W."/>
        </authorList>
    </citation>
    <scope>NUCLEOTIDE SEQUENCE</scope>
    <source>
        <strain evidence="4">Pm04-4</strain>
    </source>
</reference>
<dbReference type="InterPro" id="IPR029051">
    <property type="entry name" value="DUF4352"/>
</dbReference>